<dbReference type="Proteomes" id="UP000251960">
    <property type="component" value="Chromosome 1"/>
</dbReference>
<reference evidence="2" key="1">
    <citation type="journal article" date="2018" name="Nat. Genet.">
        <title>Extensive intraspecific gene order and gene structural variations between Mo17 and other maize genomes.</title>
        <authorList>
            <person name="Sun S."/>
            <person name="Zhou Y."/>
            <person name="Chen J."/>
            <person name="Shi J."/>
            <person name="Zhao H."/>
            <person name="Zhao H."/>
            <person name="Song W."/>
            <person name="Zhang M."/>
            <person name="Cui Y."/>
            <person name="Dong X."/>
            <person name="Liu H."/>
            <person name="Ma X."/>
            <person name="Jiao Y."/>
            <person name="Wang B."/>
            <person name="Wei X."/>
            <person name="Stein J.C."/>
            <person name="Glaubitz J.C."/>
            <person name="Lu F."/>
            <person name="Yu G."/>
            <person name="Liang C."/>
            <person name="Fengler K."/>
            <person name="Li B."/>
            <person name="Rafalski A."/>
            <person name="Schnable P.S."/>
            <person name="Ware D.H."/>
            <person name="Buckler E.S."/>
            <person name="Lai J."/>
        </authorList>
    </citation>
    <scope>NUCLEOTIDE SEQUENCE [LARGE SCALE GENOMIC DNA]</scope>
    <source>
        <tissue evidence="2">Seedling</tissue>
    </source>
</reference>
<feature type="compositionally biased region" description="Basic and acidic residues" evidence="1">
    <location>
        <begin position="83"/>
        <end position="112"/>
    </location>
</feature>
<sequence>MSAELKEEAAALGAPSWDWEARARPGEYQSRDRELRPWEVRDRGREKQELGWGFGEAMASKKHSTRHGSLRGESWAQRSALASREEQRARGDERLGEGGRAGAERAPWEPRGRPWRWAEGARRNSMAQEQEEKIREQGLAGKISMSTSG</sequence>
<dbReference type="EMBL" id="NCVQ01000001">
    <property type="protein sequence ID" value="PWZ53769.1"/>
    <property type="molecule type" value="Genomic_DNA"/>
</dbReference>
<feature type="compositionally biased region" description="Basic and acidic residues" evidence="1">
    <location>
        <begin position="19"/>
        <end position="49"/>
    </location>
</feature>
<comment type="caution">
    <text evidence="2">The sequence shown here is derived from an EMBL/GenBank/DDBJ whole genome shotgun (WGS) entry which is preliminary data.</text>
</comment>
<accession>A0A317Y545</accession>
<proteinExistence type="predicted"/>
<evidence type="ECO:0000313" key="2">
    <source>
        <dbReference type="EMBL" id="PWZ53769.1"/>
    </source>
</evidence>
<gene>
    <name evidence="2" type="ORF">Zm00014a_037635</name>
</gene>
<protein>
    <submittedName>
        <fullName evidence="2">Uncharacterized protein</fullName>
    </submittedName>
</protein>
<feature type="compositionally biased region" description="Basic residues" evidence="1">
    <location>
        <begin position="60"/>
        <end position="69"/>
    </location>
</feature>
<organism evidence="2">
    <name type="scientific">Zea mays</name>
    <name type="common">Maize</name>
    <dbReference type="NCBI Taxonomy" id="4577"/>
    <lineage>
        <taxon>Eukaryota</taxon>
        <taxon>Viridiplantae</taxon>
        <taxon>Streptophyta</taxon>
        <taxon>Embryophyta</taxon>
        <taxon>Tracheophyta</taxon>
        <taxon>Spermatophyta</taxon>
        <taxon>Magnoliopsida</taxon>
        <taxon>Liliopsida</taxon>
        <taxon>Poales</taxon>
        <taxon>Poaceae</taxon>
        <taxon>PACMAD clade</taxon>
        <taxon>Panicoideae</taxon>
        <taxon>Andropogonodae</taxon>
        <taxon>Andropogoneae</taxon>
        <taxon>Tripsacinae</taxon>
        <taxon>Zea</taxon>
    </lineage>
</organism>
<feature type="region of interest" description="Disordered" evidence="1">
    <location>
        <begin position="1"/>
        <end position="149"/>
    </location>
</feature>
<dbReference type="AlphaFoldDB" id="A0A317Y545"/>
<evidence type="ECO:0000256" key="1">
    <source>
        <dbReference type="SAM" id="MobiDB-lite"/>
    </source>
</evidence>
<name>A0A317Y545_MAIZE</name>